<dbReference type="AlphaFoldDB" id="A0A329NFW8"/>
<dbReference type="Pfam" id="PF00497">
    <property type="entry name" value="SBP_bac_3"/>
    <property type="match status" value="1"/>
</dbReference>
<keyword evidence="6" id="KW-0029">Amino-acid transport</keyword>
<evidence type="ECO:0000256" key="9">
    <source>
        <dbReference type="RuleBase" id="RU363032"/>
    </source>
</evidence>
<keyword evidence="8 9" id="KW-0472">Membrane</keyword>
<dbReference type="Pfam" id="PF00528">
    <property type="entry name" value="BPD_transp_1"/>
    <property type="match status" value="1"/>
</dbReference>
<keyword evidence="3 9" id="KW-0813">Transport</keyword>
<dbReference type="InterPro" id="IPR000515">
    <property type="entry name" value="MetI-like"/>
</dbReference>
<dbReference type="PANTHER" id="PTHR30614:SF20">
    <property type="entry name" value="GLUTAMINE TRANSPORT SYSTEM PERMEASE PROTEIN GLNP"/>
    <property type="match status" value="1"/>
</dbReference>
<dbReference type="SUPFAM" id="SSF53850">
    <property type="entry name" value="Periplasmic binding protein-like II"/>
    <property type="match status" value="1"/>
</dbReference>
<dbReference type="CDD" id="cd06261">
    <property type="entry name" value="TM_PBP2"/>
    <property type="match status" value="1"/>
</dbReference>
<dbReference type="InterPro" id="IPR010065">
    <property type="entry name" value="AA_ABC_transptr_permease_3TM"/>
</dbReference>
<evidence type="ECO:0000256" key="2">
    <source>
        <dbReference type="ARBA" id="ARBA00010072"/>
    </source>
</evidence>
<dbReference type="Gene3D" id="1.10.3720.10">
    <property type="entry name" value="MetI-like"/>
    <property type="match status" value="1"/>
</dbReference>
<organism evidence="13 14">
    <name type="scientific">Aerococcus urinae</name>
    <dbReference type="NCBI Taxonomy" id="1376"/>
    <lineage>
        <taxon>Bacteria</taxon>
        <taxon>Bacillati</taxon>
        <taxon>Bacillota</taxon>
        <taxon>Bacilli</taxon>
        <taxon>Lactobacillales</taxon>
        <taxon>Aerococcaceae</taxon>
        <taxon>Aerococcus</taxon>
    </lineage>
</organism>
<reference evidence="13 14" key="1">
    <citation type="submission" date="2020-12" db="EMBL/GenBank/DDBJ databases">
        <title>FDA dAtabase for Regulatory Grade micrObial Sequences (FDA-ARGOS): Supporting development and validation of Infectious Disease Dx tests.</title>
        <authorList>
            <person name="Sproer C."/>
            <person name="Gronow S."/>
            <person name="Severitt S."/>
            <person name="Schroder I."/>
            <person name="Tallon L."/>
            <person name="Sadzewicz L."/>
            <person name="Zhao X."/>
            <person name="Boylan J."/>
            <person name="Ott S."/>
            <person name="Bowen H."/>
            <person name="Vavikolanu K."/>
            <person name="Mehta A."/>
            <person name="Aluvathingal J."/>
            <person name="Nadendla S."/>
            <person name="Lowell S."/>
            <person name="Myers T."/>
            <person name="Yan Y."/>
            <person name="Sichtig H."/>
        </authorList>
    </citation>
    <scope>NUCLEOTIDE SEQUENCE [LARGE SCALE GENOMIC DNA]</scope>
    <source>
        <strain evidence="13 14">FDAARGOS_911</strain>
    </source>
</reference>
<evidence type="ECO:0000256" key="1">
    <source>
        <dbReference type="ARBA" id="ARBA00004651"/>
    </source>
</evidence>
<dbReference type="GO" id="GO:0006865">
    <property type="term" value="P:amino acid transport"/>
    <property type="evidence" value="ECO:0007669"/>
    <property type="project" value="UniProtKB-KW"/>
</dbReference>
<dbReference type="InterPro" id="IPR035906">
    <property type="entry name" value="MetI-like_sf"/>
</dbReference>
<dbReference type="InterPro" id="IPR043429">
    <property type="entry name" value="ArtM/GltK/GlnP/TcyL/YhdX-like"/>
</dbReference>
<keyword evidence="15" id="KW-1185">Reference proteome</keyword>
<dbReference type="GO" id="GO:0043190">
    <property type="term" value="C:ATP-binding cassette (ABC) transporter complex"/>
    <property type="evidence" value="ECO:0007669"/>
    <property type="project" value="InterPro"/>
</dbReference>
<keyword evidence="7 9" id="KW-1133">Transmembrane helix</keyword>
<evidence type="ECO:0000259" key="11">
    <source>
        <dbReference type="PROSITE" id="PS50928"/>
    </source>
</evidence>
<sequence length="548" mass="59759">MSKRFGAALSFLLLTLSLLVGLASPLRVDAAENQPRIEVDQEALNQGLETPGVLRVGMEANYAPYNWSQTTDANGAIEISNASGEYANGYDVQIAKQIADALGLKLEIVKMEWDGLPPALQSAKIDAIVAGMSPTPEREKQIDFTDEYYGSDMVVVTLKDGPYANAQSINDFNGAKVTAQLNTFHVDLLDQMQGIDKQTPMDSFPTMISSLLSNKIDAYISDRPGALSAVAANPDLKIVSFEEGKGFDTGDIANWSSVGLRKDSPLMEPINQALATIPDKDRENLMQEMVDLNNRGEDIGFWGEVASIWSTYKGQLLKGAATTMYIALISTLVGFLIGLLIAIYRSMPIAESSGIVSILYKVVEFLITAYIEVFRGTPMMVQAMMIFYGSKLFLGIDMSSMFAALLIVSVNTGAYLAEVIRGGIIGVDDGQSEAAKAIGMNHFQTMTYVVLPQAIRSILPALGNEFVINIKDTSVLNVIAVTELFFVSKSAAGTTYLTFQTFFITAIIYFVLTFTTTRLLRLVERKMSGSDTYTVYQSSTSEVNIHEK</sequence>
<evidence type="ECO:0000256" key="7">
    <source>
        <dbReference type="ARBA" id="ARBA00022989"/>
    </source>
</evidence>
<evidence type="ECO:0000313" key="15">
    <source>
        <dbReference type="Proteomes" id="UP001069145"/>
    </source>
</evidence>
<keyword evidence="4" id="KW-1003">Cell membrane</keyword>
<evidence type="ECO:0000313" key="13">
    <source>
        <dbReference type="EMBL" id="QPS01175.1"/>
    </source>
</evidence>
<feature type="signal peptide" evidence="10">
    <location>
        <begin position="1"/>
        <end position="30"/>
    </location>
</feature>
<dbReference type="CDD" id="cd13627">
    <property type="entry name" value="PBP2_AA_binding_like_2"/>
    <property type="match status" value="1"/>
</dbReference>
<dbReference type="Proteomes" id="UP000594771">
    <property type="component" value="Chromosome"/>
</dbReference>
<evidence type="ECO:0000313" key="14">
    <source>
        <dbReference type="Proteomes" id="UP000594771"/>
    </source>
</evidence>
<reference evidence="12" key="2">
    <citation type="submission" date="2022-09" db="EMBL/GenBank/DDBJ databases">
        <title>Aerococcus urinae taxonomy study.</title>
        <authorList>
            <person name="Christensen J."/>
            <person name="Senneby E."/>
        </authorList>
    </citation>
    <scope>NUCLEOTIDE SEQUENCE</scope>
    <source>
        <strain evidence="12">NLD-066-U95</strain>
    </source>
</reference>
<evidence type="ECO:0000313" key="12">
    <source>
        <dbReference type="EMBL" id="MCY3053096.1"/>
    </source>
</evidence>
<dbReference type="RefSeq" id="WP_111818066.1">
    <property type="nucleotide sequence ID" value="NZ_CAJHLF010000003.1"/>
</dbReference>
<dbReference type="NCBIfam" id="TIGR01726">
    <property type="entry name" value="HEQRo_perm_3TM"/>
    <property type="match status" value="1"/>
</dbReference>
<dbReference type="EMBL" id="JAOTML010000003">
    <property type="protein sequence ID" value="MCY3053096.1"/>
    <property type="molecule type" value="Genomic_DNA"/>
</dbReference>
<evidence type="ECO:0000256" key="10">
    <source>
        <dbReference type="SAM" id="SignalP"/>
    </source>
</evidence>
<dbReference type="SMART" id="SM00062">
    <property type="entry name" value="PBPb"/>
    <property type="match status" value="1"/>
</dbReference>
<feature type="domain" description="ABC transmembrane type-1" evidence="11">
    <location>
        <begin position="320"/>
        <end position="520"/>
    </location>
</feature>
<evidence type="ECO:0000256" key="8">
    <source>
        <dbReference type="ARBA" id="ARBA00023136"/>
    </source>
</evidence>
<evidence type="ECO:0000256" key="3">
    <source>
        <dbReference type="ARBA" id="ARBA00022448"/>
    </source>
</evidence>
<dbReference type="EMBL" id="CP065662">
    <property type="protein sequence ID" value="QPS01175.1"/>
    <property type="molecule type" value="Genomic_DNA"/>
</dbReference>
<dbReference type="GeneID" id="35766924"/>
<keyword evidence="10" id="KW-0732">Signal</keyword>
<comment type="similarity">
    <text evidence="2">Belongs to the binding-protein-dependent transport system permease family. HisMQ subfamily.</text>
</comment>
<evidence type="ECO:0000256" key="5">
    <source>
        <dbReference type="ARBA" id="ARBA00022692"/>
    </source>
</evidence>
<feature type="chain" id="PRO_5044583884" evidence="10">
    <location>
        <begin position="31"/>
        <end position="548"/>
    </location>
</feature>
<name>A0A329NFW8_9LACT</name>
<feature type="transmembrane region" description="Helical" evidence="9">
    <location>
        <begin position="324"/>
        <end position="344"/>
    </location>
</feature>
<gene>
    <name evidence="13" type="ORF">I6G68_07360</name>
    <name evidence="12" type="ORF">ODY43_03750</name>
</gene>
<feature type="transmembrane region" description="Helical" evidence="9">
    <location>
        <begin position="497"/>
        <end position="520"/>
    </location>
</feature>
<protein>
    <submittedName>
        <fullName evidence="13">ABC transporter permease subunit</fullName>
    </submittedName>
</protein>
<dbReference type="SUPFAM" id="SSF161098">
    <property type="entry name" value="MetI-like"/>
    <property type="match status" value="1"/>
</dbReference>
<evidence type="ECO:0000256" key="4">
    <source>
        <dbReference type="ARBA" id="ARBA00022475"/>
    </source>
</evidence>
<comment type="subcellular location">
    <subcellularLocation>
        <location evidence="1 9">Cell membrane</location>
        <topology evidence="1 9">Multi-pass membrane protein</topology>
    </subcellularLocation>
</comment>
<dbReference type="PANTHER" id="PTHR30614">
    <property type="entry name" value="MEMBRANE COMPONENT OF AMINO ACID ABC TRANSPORTER"/>
    <property type="match status" value="1"/>
</dbReference>
<feature type="transmembrane region" description="Helical" evidence="9">
    <location>
        <begin position="385"/>
        <end position="408"/>
    </location>
</feature>
<dbReference type="PROSITE" id="PS50928">
    <property type="entry name" value="ABC_TM1"/>
    <property type="match status" value="1"/>
</dbReference>
<proteinExistence type="inferred from homology"/>
<dbReference type="Proteomes" id="UP001069145">
    <property type="component" value="Unassembled WGS sequence"/>
</dbReference>
<accession>A0A329NFW8</accession>
<dbReference type="InterPro" id="IPR001638">
    <property type="entry name" value="Solute-binding_3/MltF_N"/>
</dbReference>
<dbReference type="Gene3D" id="3.40.190.10">
    <property type="entry name" value="Periplasmic binding protein-like II"/>
    <property type="match status" value="2"/>
</dbReference>
<keyword evidence="5 9" id="KW-0812">Transmembrane</keyword>
<dbReference type="GO" id="GO:0022857">
    <property type="term" value="F:transmembrane transporter activity"/>
    <property type="evidence" value="ECO:0007669"/>
    <property type="project" value="InterPro"/>
</dbReference>
<evidence type="ECO:0000256" key="6">
    <source>
        <dbReference type="ARBA" id="ARBA00022970"/>
    </source>
</evidence>
<dbReference type="OrthoDB" id="9811552at2"/>